<feature type="domain" description="PAS" evidence="16">
    <location>
        <begin position="154"/>
        <end position="199"/>
    </location>
</feature>
<evidence type="ECO:0000256" key="12">
    <source>
        <dbReference type="PROSITE-ProRule" id="PRU00169"/>
    </source>
</evidence>
<feature type="coiled-coil region" evidence="13">
    <location>
        <begin position="127"/>
        <end position="161"/>
    </location>
</feature>
<evidence type="ECO:0000256" key="6">
    <source>
        <dbReference type="ARBA" id="ARBA00022741"/>
    </source>
</evidence>
<evidence type="ECO:0000256" key="4">
    <source>
        <dbReference type="ARBA" id="ARBA00022553"/>
    </source>
</evidence>
<evidence type="ECO:0000256" key="5">
    <source>
        <dbReference type="ARBA" id="ARBA00022679"/>
    </source>
</evidence>
<dbReference type="PANTHER" id="PTHR43047:SF72">
    <property type="entry name" value="OSMOSENSING HISTIDINE PROTEIN KINASE SLN1"/>
    <property type="match status" value="1"/>
</dbReference>
<dbReference type="Pfam" id="PF08447">
    <property type="entry name" value="PAS_3"/>
    <property type="match status" value="1"/>
</dbReference>
<sequence length="1251" mass="142122">MVNQQAPATILIVDDRRENMRILAALLGKHDYHVRFALNGQMALSSIFEKVPDLLLLDIMMPDMDGYEVCSRLKEDERTRDIPVIFISALDSKFDKMKAFSAGGVDYITKPFYKEEVLARVRTHLLLRSAQQKLEEKNIQLQQETLKYKQANESLRMLSRAIEHSANSIIITDSHGVIEFVNSAFTRTTGYSKEEVLGQHVQILQSGGQPSEAYQEIWKHLHNGNVWQGEFANNKKNGEIYWEFATFSPIKDAGGQITHYLAVKEDVTARNQAEKQLKVVKGQLQYLLSYNPAVIYSRLFSEGYRLTFISENVTLQLGYDTREFFDHPAFWIEHIHVDDRPRVLEKLSHLSQHGGYELEYRFQHKDGSYRWIYDRLSVIQGRDEGLTEITGSWLDITARKRAEEALRQRTRRMALLSRIGQMVGSSLDLERIIETTLGEVQRLLDLFAISYWMVRPETDDVACMQAKGPGRDILVNWRLLLGQGITGWVAQHGVSALVPDTSLDSRHYAGVDQQTELAVRSMLCIPLRVQSKVTGVLVLVDLQVNRFSSDDLELMESIGTTVAVALENARLFSEEQQQRQIAESLREVSVVLNNSRTLEIVLQGILEQLWRVIQYDSAAVFLQDGDGLVLSQGAFIQEEFIGRYLPLSGRNSVMKVFQTERALMLPDVYAEPSWEVWNDSVTIQSWLGVPLFMGGKAIGVLSVDSFEKGTYQEHDAQILQTFAHQAAFAIQNARLFEDAQRAKEAAEFANRAKSEFLANMSHEIRTPMNAILGLSGLLQKSVHDEKHQSWLRSIVSSGKTLLSLINDILDLSKIEARKLEIRPDIMNIRELFREIRLFFSQECHRKKLEWSTDVAPNLPSYVLLDEIRLRQIVMNLVGNAIKFTHQGSVRVVVRTPEKQPAFRKTLPIILEVEDTGIGIPQEQQDAIFKKFHQQDSHITRKYGGTGLGLTITKRLTELMGGSISVESRVGKGSLFRVIFSEVKVGEERSVSSPFSQGEESSFVFEPATILLVDDNEANRTVVKEYVREYPLSVLEAENGEDALKLLDEQSRKAMLPCVVLMDLRLPGMSGYDVTERMKQTEVLQDIPVVAATASVLTNGEGSAERLFDGFLRKPFTAAELLLELKKHLPYTLNSPQAQETENLGKRDECHEGLSSDVVSHIPELLEMLEQTFSPQWNEIRETLIFDEIEEFASQVKSQGAQYAYHPLSHWGDSVIRHIQNFEVNAVQKTFGTFPEVIQTLKNLSHYKQKKV</sequence>
<dbReference type="Pfam" id="PF00072">
    <property type="entry name" value="Response_reg"/>
    <property type="match status" value="2"/>
</dbReference>
<evidence type="ECO:0000259" key="15">
    <source>
        <dbReference type="PROSITE" id="PS50110"/>
    </source>
</evidence>
<dbReference type="AlphaFoldDB" id="A0A2G6K8M7"/>
<evidence type="ECO:0000313" key="19">
    <source>
        <dbReference type="Proteomes" id="UP000230821"/>
    </source>
</evidence>
<evidence type="ECO:0000256" key="8">
    <source>
        <dbReference type="ARBA" id="ARBA00022840"/>
    </source>
</evidence>
<organism evidence="18 19">
    <name type="scientific">candidate division KSB3 bacterium</name>
    <dbReference type="NCBI Taxonomy" id="2044937"/>
    <lineage>
        <taxon>Bacteria</taxon>
        <taxon>candidate division KSB3</taxon>
    </lineage>
</organism>
<dbReference type="SUPFAM" id="SSF55874">
    <property type="entry name" value="ATPase domain of HSP90 chaperone/DNA topoisomerase II/histidine kinase"/>
    <property type="match status" value="1"/>
</dbReference>
<dbReference type="PANTHER" id="PTHR43047">
    <property type="entry name" value="TWO-COMPONENT HISTIDINE PROTEIN KINASE"/>
    <property type="match status" value="1"/>
</dbReference>
<dbReference type="Gene3D" id="3.40.50.2300">
    <property type="match status" value="2"/>
</dbReference>
<dbReference type="Gene3D" id="1.10.287.130">
    <property type="match status" value="1"/>
</dbReference>
<dbReference type="InterPro" id="IPR013655">
    <property type="entry name" value="PAS_fold_3"/>
</dbReference>
<accession>A0A2G6K8M7</accession>
<dbReference type="Pfam" id="PF13185">
    <property type="entry name" value="GAF_2"/>
    <property type="match status" value="1"/>
</dbReference>
<dbReference type="SUPFAM" id="SSF52172">
    <property type="entry name" value="CheY-like"/>
    <property type="match status" value="2"/>
</dbReference>
<dbReference type="GO" id="GO:0005524">
    <property type="term" value="F:ATP binding"/>
    <property type="evidence" value="ECO:0007669"/>
    <property type="project" value="UniProtKB-KW"/>
</dbReference>
<feature type="modified residue" description="4-aspartylphosphate" evidence="12">
    <location>
        <position position="1062"/>
    </location>
</feature>
<dbReference type="InterPro" id="IPR003661">
    <property type="entry name" value="HisK_dim/P_dom"/>
</dbReference>
<dbReference type="SMART" id="SM00387">
    <property type="entry name" value="HATPase_c"/>
    <property type="match status" value="1"/>
</dbReference>
<dbReference type="Pfam" id="PF13426">
    <property type="entry name" value="PAS_9"/>
    <property type="match status" value="1"/>
</dbReference>
<comment type="catalytic activity">
    <reaction evidence="1">
        <text>ATP + protein L-histidine = ADP + protein N-phospho-L-histidine.</text>
        <dbReference type="EC" id="2.7.13.3"/>
    </reaction>
</comment>
<keyword evidence="11" id="KW-0131">Cell cycle</keyword>
<dbReference type="CDD" id="cd19920">
    <property type="entry name" value="REC_PA4781-like"/>
    <property type="match status" value="1"/>
</dbReference>
<evidence type="ECO:0000256" key="3">
    <source>
        <dbReference type="ARBA" id="ARBA00012438"/>
    </source>
</evidence>
<dbReference type="GO" id="GO:0009927">
    <property type="term" value="F:histidine phosphotransfer kinase activity"/>
    <property type="evidence" value="ECO:0007669"/>
    <property type="project" value="TreeGrafter"/>
</dbReference>
<dbReference type="PRINTS" id="PR00344">
    <property type="entry name" value="BCTRLSENSOR"/>
</dbReference>
<dbReference type="CDD" id="cd00082">
    <property type="entry name" value="HisKA"/>
    <property type="match status" value="1"/>
</dbReference>
<dbReference type="PROSITE" id="PS50112">
    <property type="entry name" value="PAS"/>
    <property type="match status" value="1"/>
</dbReference>
<keyword evidence="10" id="KW-0472">Membrane</keyword>
<dbReference type="GO" id="GO:0000155">
    <property type="term" value="F:phosphorelay sensor kinase activity"/>
    <property type="evidence" value="ECO:0007669"/>
    <property type="project" value="InterPro"/>
</dbReference>
<evidence type="ECO:0000256" key="2">
    <source>
        <dbReference type="ARBA" id="ARBA00004370"/>
    </source>
</evidence>
<comment type="caution">
    <text evidence="18">The sequence shown here is derived from an EMBL/GenBank/DDBJ whole genome shotgun (WGS) entry which is preliminary data.</text>
</comment>
<dbReference type="SMART" id="SM00388">
    <property type="entry name" value="HisKA"/>
    <property type="match status" value="1"/>
</dbReference>
<dbReference type="SMART" id="SM00091">
    <property type="entry name" value="PAS"/>
    <property type="match status" value="2"/>
</dbReference>
<feature type="modified residue" description="4-aspartylphosphate" evidence="12">
    <location>
        <position position="58"/>
    </location>
</feature>
<dbReference type="InterPro" id="IPR000700">
    <property type="entry name" value="PAS-assoc_C"/>
</dbReference>
<dbReference type="EC" id="2.7.13.3" evidence="3"/>
<evidence type="ECO:0000259" key="16">
    <source>
        <dbReference type="PROSITE" id="PS50112"/>
    </source>
</evidence>
<reference evidence="18 19" key="1">
    <citation type="submission" date="2017-10" db="EMBL/GenBank/DDBJ databases">
        <title>Novel microbial diversity and functional potential in the marine mammal oral microbiome.</title>
        <authorList>
            <person name="Dudek N.K."/>
            <person name="Sun C.L."/>
            <person name="Burstein D."/>
            <person name="Kantor R.S."/>
            <person name="Aliaga Goltsman D.S."/>
            <person name="Bik E.M."/>
            <person name="Thomas B.C."/>
            <person name="Banfield J.F."/>
            <person name="Relman D.A."/>
        </authorList>
    </citation>
    <scope>NUCLEOTIDE SEQUENCE [LARGE SCALE GENOMIC DNA]</scope>
    <source>
        <strain evidence="18">DOLJORAL78_47_16</strain>
    </source>
</reference>
<dbReference type="PROSITE" id="PS50109">
    <property type="entry name" value="HIS_KIN"/>
    <property type="match status" value="1"/>
</dbReference>
<dbReference type="FunFam" id="3.30.565.10:FF:000010">
    <property type="entry name" value="Sensor histidine kinase RcsC"/>
    <property type="match status" value="1"/>
</dbReference>
<evidence type="ECO:0000259" key="17">
    <source>
        <dbReference type="PROSITE" id="PS50113"/>
    </source>
</evidence>
<dbReference type="SUPFAM" id="SSF55781">
    <property type="entry name" value="GAF domain-like"/>
    <property type="match status" value="2"/>
</dbReference>
<dbReference type="InterPro" id="IPR003018">
    <property type="entry name" value="GAF"/>
</dbReference>
<dbReference type="SUPFAM" id="SSF55785">
    <property type="entry name" value="PYP-like sensor domain (PAS domain)"/>
    <property type="match status" value="2"/>
</dbReference>
<dbReference type="Gene3D" id="3.30.450.20">
    <property type="entry name" value="PAS domain"/>
    <property type="match status" value="2"/>
</dbReference>
<dbReference type="InterPro" id="IPR036890">
    <property type="entry name" value="HATPase_C_sf"/>
</dbReference>
<dbReference type="Proteomes" id="UP000230821">
    <property type="component" value="Unassembled WGS sequence"/>
</dbReference>
<evidence type="ECO:0000256" key="9">
    <source>
        <dbReference type="ARBA" id="ARBA00023012"/>
    </source>
</evidence>
<dbReference type="SMART" id="SM00086">
    <property type="entry name" value="PAC"/>
    <property type="match status" value="2"/>
</dbReference>
<dbReference type="Pfam" id="PF01590">
    <property type="entry name" value="GAF"/>
    <property type="match status" value="1"/>
</dbReference>
<evidence type="ECO:0000256" key="7">
    <source>
        <dbReference type="ARBA" id="ARBA00022777"/>
    </source>
</evidence>
<dbReference type="PROSITE" id="PS50110">
    <property type="entry name" value="RESPONSE_REGULATORY"/>
    <property type="match status" value="2"/>
</dbReference>
<dbReference type="InterPro" id="IPR011006">
    <property type="entry name" value="CheY-like_superfamily"/>
</dbReference>
<dbReference type="InterPro" id="IPR001789">
    <property type="entry name" value="Sig_transdc_resp-reg_receiver"/>
</dbReference>
<dbReference type="Pfam" id="PF02518">
    <property type="entry name" value="HATPase_c"/>
    <property type="match status" value="1"/>
</dbReference>
<feature type="domain" description="Response regulatory" evidence="15">
    <location>
        <begin position="9"/>
        <end position="125"/>
    </location>
</feature>
<feature type="domain" description="PAC" evidence="17">
    <location>
        <begin position="356"/>
        <end position="408"/>
    </location>
</feature>
<evidence type="ECO:0000256" key="10">
    <source>
        <dbReference type="ARBA" id="ARBA00023136"/>
    </source>
</evidence>
<dbReference type="SMART" id="SM00065">
    <property type="entry name" value="GAF"/>
    <property type="match status" value="2"/>
</dbReference>
<evidence type="ECO:0000259" key="14">
    <source>
        <dbReference type="PROSITE" id="PS50109"/>
    </source>
</evidence>
<evidence type="ECO:0000256" key="13">
    <source>
        <dbReference type="SAM" id="Coils"/>
    </source>
</evidence>
<dbReference type="InterPro" id="IPR003594">
    <property type="entry name" value="HATPase_dom"/>
</dbReference>
<keyword evidence="5" id="KW-0808">Transferase</keyword>
<evidence type="ECO:0000256" key="1">
    <source>
        <dbReference type="ARBA" id="ARBA00000085"/>
    </source>
</evidence>
<gene>
    <name evidence="18" type="ORF">CSA56_16710</name>
</gene>
<dbReference type="InterPro" id="IPR001610">
    <property type="entry name" value="PAC"/>
</dbReference>
<dbReference type="CDD" id="cd00130">
    <property type="entry name" value="PAS"/>
    <property type="match status" value="2"/>
</dbReference>
<dbReference type="PROSITE" id="PS50113">
    <property type="entry name" value="PAC"/>
    <property type="match status" value="2"/>
</dbReference>
<feature type="domain" description="PAC" evidence="17">
    <location>
        <begin position="227"/>
        <end position="279"/>
    </location>
</feature>
<keyword evidence="13" id="KW-0175">Coiled coil</keyword>
<dbReference type="InterPro" id="IPR004358">
    <property type="entry name" value="Sig_transdc_His_kin-like_C"/>
</dbReference>
<dbReference type="SMART" id="SM00448">
    <property type="entry name" value="REC"/>
    <property type="match status" value="2"/>
</dbReference>
<dbReference type="GO" id="GO:0005886">
    <property type="term" value="C:plasma membrane"/>
    <property type="evidence" value="ECO:0007669"/>
    <property type="project" value="TreeGrafter"/>
</dbReference>
<evidence type="ECO:0000256" key="11">
    <source>
        <dbReference type="ARBA" id="ARBA00023306"/>
    </source>
</evidence>
<dbReference type="InterPro" id="IPR029016">
    <property type="entry name" value="GAF-like_dom_sf"/>
</dbReference>
<dbReference type="SUPFAM" id="SSF47384">
    <property type="entry name" value="Homodimeric domain of signal transducing histidine kinase"/>
    <property type="match status" value="1"/>
</dbReference>
<protein>
    <recommendedName>
        <fullName evidence="3">histidine kinase</fullName>
        <ecNumber evidence="3">2.7.13.3</ecNumber>
    </recommendedName>
</protein>
<feature type="domain" description="Response regulatory" evidence="15">
    <location>
        <begin position="1008"/>
        <end position="1128"/>
    </location>
</feature>
<dbReference type="InterPro" id="IPR036097">
    <property type="entry name" value="HisK_dim/P_sf"/>
</dbReference>
<dbReference type="Gene3D" id="3.30.450.40">
    <property type="match status" value="2"/>
</dbReference>
<dbReference type="InterPro" id="IPR000014">
    <property type="entry name" value="PAS"/>
</dbReference>
<dbReference type="InterPro" id="IPR005467">
    <property type="entry name" value="His_kinase_dom"/>
</dbReference>
<comment type="subcellular location">
    <subcellularLocation>
        <location evidence="2">Membrane</location>
    </subcellularLocation>
</comment>
<evidence type="ECO:0000313" key="18">
    <source>
        <dbReference type="EMBL" id="PIE31995.1"/>
    </source>
</evidence>
<keyword evidence="7" id="KW-0418">Kinase</keyword>
<keyword evidence="6" id="KW-0547">Nucleotide-binding</keyword>
<dbReference type="EMBL" id="PDSK01000121">
    <property type="protein sequence ID" value="PIE31995.1"/>
    <property type="molecule type" value="Genomic_DNA"/>
</dbReference>
<name>A0A2G6K8M7_9BACT</name>
<dbReference type="InterPro" id="IPR035965">
    <property type="entry name" value="PAS-like_dom_sf"/>
</dbReference>
<proteinExistence type="predicted"/>
<keyword evidence="9" id="KW-0902">Two-component regulatory system</keyword>
<dbReference type="FunFam" id="1.10.287.130:FF:000038">
    <property type="entry name" value="Sensory transduction histidine kinase"/>
    <property type="match status" value="1"/>
</dbReference>
<feature type="domain" description="Histidine kinase" evidence="14">
    <location>
        <begin position="759"/>
        <end position="983"/>
    </location>
</feature>
<dbReference type="NCBIfam" id="TIGR00229">
    <property type="entry name" value="sensory_box"/>
    <property type="match status" value="2"/>
</dbReference>
<keyword evidence="8" id="KW-0067">ATP-binding</keyword>
<dbReference type="Gene3D" id="3.30.565.10">
    <property type="entry name" value="Histidine kinase-like ATPase, C-terminal domain"/>
    <property type="match status" value="1"/>
</dbReference>
<dbReference type="Pfam" id="PF00512">
    <property type="entry name" value="HisKA"/>
    <property type="match status" value="1"/>
</dbReference>
<keyword evidence="4 12" id="KW-0597">Phosphoprotein</keyword>
<dbReference type="CDD" id="cd16922">
    <property type="entry name" value="HATPase_EvgS-ArcB-TorS-like"/>
    <property type="match status" value="1"/>
</dbReference>